<keyword evidence="6" id="KW-0560">Oxidoreductase</keyword>
<protein>
    <submittedName>
        <fullName evidence="10">Predicted flavoprotein CzcO associated with the cation diffusion facilitator CzcD</fullName>
    </submittedName>
</protein>
<dbReference type="AlphaFoldDB" id="A0A1I4Y757"/>
<dbReference type="InterPro" id="IPR036188">
    <property type="entry name" value="FAD/NAD-bd_sf"/>
</dbReference>
<dbReference type="Gene3D" id="3.50.50.60">
    <property type="entry name" value="FAD/NAD(P)-binding domain"/>
    <property type="match status" value="2"/>
</dbReference>
<dbReference type="EMBL" id="FOUY01000013">
    <property type="protein sequence ID" value="SFN33906.1"/>
    <property type="molecule type" value="Genomic_DNA"/>
</dbReference>
<comment type="cofactor">
    <cofactor evidence="1">
        <name>FAD</name>
        <dbReference type="ChEBI" id="CHEBI:57692"/>
    </cofactor>
</comment>
<dbReference type="InterPro" id="IPR050775">
    <property type="entry name" value="FAD-binding_Monooxygenases"/>
</dbReference>
<feature type="region of interest" description="Disordered" evidence="8">
    <location>
        <begin position="1"/>
        <end position="45"/>
    </location>
</feature>
<proteinExistence type="inferred from homology"/>
<dbReference type="Proteomes" id="UP000199614">
    <property type="component" value="Unassembled WGS sequence"/>
</dbReference>
<keyword evidence="11" id="KW-1185">Reference proteome</keyword>
<organism evidence="10 11">
    <name type="scientific">Pseudonocardia ammonioxydans</name>
    <dbReference type="NCBI Taxonomy" id="260086"/>
    <lineage>
        <taxon>Bacteria</taxon>
        <taxon>Bacillati</taxon>
        <taxon>Actinomycetota</taxon>
        <taxon>Actinomycetes</taxon>
        <taxon>Pseudonocardiales</taxon>
        <taxon>Pseudonocardiaceae</taxon>
        <taxon>Pseudonocardia</taxon>
    </lineage>
</organism>
<comment type="similarity">
    <text evidence="2">Belongs to the FAD-binding monooxygenase family.</text>
</comment>
<evidence type="ECO:0000256" key="6">
    <source>
        <dbReference type="ARBA" id="ARBA00023002"/>
    </source>
</evidence>
<evidence type="ECO:0000256" key="3">
    <source>
        <dbReference type="ARBA" id="ARBA00022630"/>
    </source>
</evidence>
<feature type="domain" description="FAD/NAD(P)-binding" evidence="9">
    <location>
        <begin position="93"/>
        <end position="304"/>
    </location>
</feature>
<dbReference type="Pfam" id="PF07992">
    <property type="entry name" value="Pyr_redox_2"/>
    <property type="match status" value="1"/>
</dbReference>
<dbReference type="FunFam" id="3.50.50.60:FF:000341">
    <property type="entry name" value="Baeyer-Villiger monooxygenase"/>
    <property type="match status" value="1"/>
</dbReference>
<keyword evidence="4" id="KW-0274">FAD</keyword>
<keyword evidence="5" id="KW-0521">NADP</keyword>
<dbReference type="SUPFAM" id="SSF51905">
    <property type="entry name" value="FAD/NAD(P)-binding domain"/>
    <property type="match status" value="1"/>
</dbReference>
<evidence type="ECO:0000256" key="4">
    <source>
        <dbReference type="ARBA" id="ARBA00022827"/>
    </source>
</evidence>
<dbReference type="PANTHER" id="PTHR43098:SF2">
    <property type="entry name" value="FAD-BINDING MONOOXYGENASE AUSB-RELATED"/>
    <property type="match status" value="1"/>
</dbReference>
<evidence type="ECO:0000313" key="10">
    <source>
        <dbReference type="EMBL" id="SFN33906.1"/>
    </source>
</evidence>
<sequence>MNTTDLSAPDPGTAGPAAVEPTAVEPTAVEPTSGEPTAADLGRLRERYRAERDRRIRPDGTAQYRRTTGEFGFYADDPWSPPVAREPVRDTVDALVVGGGFGGLVAAARLRDAGLERIRVVDTAGDFGGTWYWNRYPGIACDIESSIYLPLLEETGGMPTRRYPPGEEIRAHARAIGERHDLHRDALFGTEVTGLDWDGDTDRWQARTDHGDEIAARYVVLSSGPFNRPKLPGIPGIETFAGHTFHTSRWDYDYTGGDATGGLDRIGDRTIAVIGTGATAIQCVPHLAEGAKHLYVVQRTPSTVDVRDDAAYDADWWASLEPGWQRRRREDFLNLVNMLPPEHGGQGVADRWTDIAPVRGAVRYARTRGTETLSEALEIADAEKMDEIRARVDAVVDDPATAAALKPWYRQMCKRPTFSDRYLQTFNRPDVTLLDTGGQGVERITPRGPVVGGTEYPVDAIVFATGFELGADPATRAGVDIRGRDGRTLASAWADGLSTLHGWVSRGFPNLFHVGALQNAASVNFAHVLEEQATHIAAVVAAARRRGRPVVEPTAEAERDWVRTIRERAVDGHAFLAECTPGYYNFEGRPRRRNEQFGGGPVEFHRILREWRDGSLDDVLGGAG</sequence>
<dbReference type="GO" id="GO:0016709">
    <property type="term" value="F:oxidoreductase activity, acting on paired donors, with incorporation or reduction of molecular oxygen, NAD(P)H as one donor, and incorporation of one atom of oxygen"/>
    <property type="evidence" value="ECO:0007669"/>
    <property type="project" value="UniProtKB-ARBA"/>
</dbReference>
<evidence type="ECO:0000313" key="11">
    <source>
        <dbReference type="Proteomes" id="UP000199614"/>
    </source>
</evidence>
<dbReference type="InterPro" id="IPR023753">
    <property type="entry name" value="FAD/NAD-binding_dom"/>
</dbReference>
<evidence type="ECO:0000256" key="2">
    <source>
        <dbReference type="ARBA" id="ARBA00010139"/>
    </source>
</evidence>
<evidence type="ECO:0000256" key="1">
    <source>
        <dbReference type="ARBA" id="ARBA00001974"/>
    </source>
</evidence>
<dbReference type="PANTHER" id="PTHR43098">
    <property type="entry name" value="L-ORNITHINE N(5)-MONOOXYGENASE-RELATED"/>
    <property type="match status" value="1"/>
</dbReference>
<keyword evidence="7" id="KW-0503">Monooxygenase</keyword>
<evidence type="ECO:0000256" key="7">
    <source>
        <dbReference type="ARBA" id="ARBA00023033"/>
    </source>
</evidence>
<dbReference type="RefSeq" id="WP_342743006.1">
    <property type="nucleotide sequence ID" value="NZ_FOUY01000013.1"/>
</dbReference>
<keyword evidence="3" id="KW-0285">Flavoprotein</keyword>
<evidence type="ECO:0000259" key="9">
    <source>
        <dbReference type="Pfam" id="PF07992"/>
    </source>
</evidence>
<dbReference type="STRING" id="260086.SAMN05216207_10134"/>
<reference evidence="10 11" key="1">
    <citation type="submission" date="2016-10" db="EMBL/GenBank/DDBJ databases">
        <authorList>
            <person name="de Groot N.N."/>
        </authorList>
    </citation>
    <scope>NUCLEOTIDE SEQUENCE [LARGE SCALE GENOMIC DNA]</scope>
    <source>
        <strain evidence="10 11">CGMCC 4.1877</strain>
    </source>
</reference>
<evidence type="ECO:0000256" key="5">
    <source>
        <dbReference type="ARBA" id="ARBA00022857"/>
    </source>
</evidence>
<evidence type="ECO:0000256" key="8">
    <source>
        <dbReference type="SAM" id="MobiDB-lite"/>
    </source>
</evidence>
<accession>A0A1I4Y757</accession>
<name>A0A1I4Y757_PSUAM</name>
<gene>
    <name evidence="10" type="ORF">SAMN05216207_10134</name>
</gene>